<dbReference type="PANTHER" id="PTHR10093">
    <property type="entry name" value="IRON-SULFUR CLUSTER ASSEMBLY ENZYME NIFU HOMOLOG"/>
    <property type="match status" value="1"/>
</dbReference>
<dbReference type="GO" id="GO:0016226">
    <property type="term" value="P:iron-sulfur cluster assembly"/>
    <property type="evidence" value="ECO:0007669"/>
    <property type="project" value="InterPro"/>
</dbReference>
<dbReference type="Proteomes" id="UP000035218">
    <property type="component" value="Unassembled WGS sequence"/>
</dbReference>
<evidence type="ECO:0000256" key="1">
    <source>
        <dbReference type="ARBA" id="ARBA00006420"/>
    </source>
</evidence>
<protein>
    <submittedName>
        <fullName evidence="4">Iron-sulfur cluster assembly scaffold protein NifU</fullName>
    </submittedName>
    <submittedName>
        <fullName evidence="5">Nitrogen fixation protein NifU</fullName>
    </submittedName>
    <submittedName>
        <fullName evidence="3">SUF system NifU family Fe-S cluster assembly protein</fullName>
    </submittedName>
</protein>
<dbReference type="EMBL" id="LDCN01000008">
    <property type="protein sequence ID" value="KLH96843.1"/>
    <property type="molecule type" value="Genomic_DNA"/>
</dbReference>
<accession>A0A0H0SEY6</accession>
<proteinExistence type="inferred from homology"/>
<dbReference type="GeneID" id="87587883"/>
<evidence type="ECO:0000313" key="3">
    <source>
        <dbReference type="EMBL" id="ASJ55645.1"/>
    </source>
</evidence>
<dbReference type="GO" id="GO:0005506">
    <property type="term" value="F:iron ion binding"/>
    <property type="evidence" value="ECO:0007669"/>
    <property type="project" value="InterPro"/>
</dbReference>
<dbReference type="SUPFAM" id="SSF82649">
    <property type="entry name" value="SufE/NifU"/>
    <property type="match status" value="1"/>
</dbReference>
<dbReference type="InterPro" id="IPR002871">
    <property type="entry name" value="NIF_FeS_clus_asmbl_NifU_N"/>
</dbReference>
<evidence type="ECO:0000259" key="2">
    <source>
        <dbReference type="Pfam" id="PF01592"/>
    </source>
</evidence>
<dbReference type="KEGG" id="bfm:BP422_20095"/>
<evidence type="ECO:0000313" key="7">
    <source>
        <dbReference type="Proteomes" id="UP000197781"/>
    </source>
</evidence>
<dbReference type="Pfam" id="PF01592">
    <property type="entry name" value="NifU_N"/>
    <property type="match status" value="1"/>
</dbReference>
<dbReference type="RefSeq" id="WP_007726380.1">
    <property type="nucleotide sequence ID" value="NZ_BJOL01000014.1"/>
</dbReference>
<dbReference type="EMBL" id="CP018145">
    <property type="protein sequence ID" value="ASJ55645.1"/>
    <property type="molecule type" value="Genomic_DNA"/>
</dbReference>
<dbReference type="EMBL" id="BJOL01000014">
    <property type="protein sequence ID" value="GED58515.1"/>
    <property type="molecule type" value="Genomic_DNA"/>
</dbReference>
<dbReference type="CDD" id="cd06664">
    <property type="entry name" value="IscU_like"/>
    <property type="match status" value="1"/>
</dbReference>
<dbReference type="Proteomes" id="UP000197781">
    <property type="component" value="Chromosome"/>
</dbReference>
<dbReference type="GO" id="GO:0051536">
    <property type="term" value="F:iron-sulfur cluster binding"/>
    <property type="evidence" value="ECO:0007669"/>
    <property type="project" value="InterPro"/>
</dbReference>
<evidence type="ECO:0000313" key="5">
    <source>
        <dbReference type="EMBL" id="KLH96843.1"/>
    </source>
</evidence>
<feature type="domain" description="NIF system FeS cluster assembly NifU N-terminal" evidence="2">
    <location>
        <begin position="8"/>
        <end position="127"/>
    </location>
</feature>
<reference evidence="5 6" key="1">
    <citation type="submission" date="2015-05" db="EMBL/GenBank/DDBJ databases">
        <title>Genome sequencing project for genomic taxonomy and phylogenomics of Bacillus-like bacteria.</title>
        <authorList>
            <person name="Liu B."/>
            <person name="Wang J."/>
            <person name="Zhu Y."/>
            <person name="Liu G."/>
            <person name="Chen Q."/>
            <person name="Chen Z."/>
            <person name="Lan J."/>
            <person name="Che J."/>
            <person name="Ge C."/>
            <person name="Shi H."/>
            <person name="Pan Z."/>
            <person name="Liu X."/>
        </authorList>
    </citation>
    <scope>NUCLEOTIDE SEQUENCE [LARGE SCALE GENOMIC DNA]</scope>
    <source>
        <strain evidence="5 6">DSM 9885</strain>
    </source>
</reference>
<dbReference type="FunFam" id="3.90.1010.10:FF:000002">
    <property type="entry name" value="Iron-sulfur cluster assembly scaffold protein NifU"/>
    <property type="match status" value="1"/>
</dbReference>
<reference evidence="3 7" key="2">
    <citation type="submission" date="2016-11" db="EMBL/GenBank/DDBJ databases">
        <authorList>
            <person name="Jaros S."/>
            <person name="Januszkiewicz K."/>
            <person name="Wedrychowicz H."/>
        </authorList>
    </citation>
    <scope>NUCLEOTIDE SEQUENCE [LARGE SCALE GENOMIC DNA]</scope>
    <source>
        <strain evidence="3 7">NF2</strain>
    </source>
</reference>
<gene>
    <name evidence="5" type="ORF">AA984_22825</name>
    <name evidence="4" type="ORF">BFO01nite_26470</name>
    <name evidence="3" type="ORF">BP422_20095</name>
</gene>
<dbReference type="OrthoDB" id="9804157at2"/>
<name>A0A0H0SEY6_9BACL</name>
<dbReference type="Proteomes" id="UP000319498">
    <property type="component" value="Unassembled WGS sequence"/>
</dbReference>
<keyword evidence="8" id="KW-1185">Reference proteome</keyword>
<evidence type="ECO:0000313" key="4">
    <source>
        <dbReference type="EMBL" id="GED58515.1"/>
    </source>
</evidence>
<comment type="similarity">
    <text evidence="1">Belongs to the NifU family.</text>
</comment>
<reference evidence="4 8" key="3">
    <citation type="submission" date="2019-06" db="EMBL/GenBank/DDBJ databases">
        <title>Whole genome shotgun sequence of Brevibacillus formosus NBRC 15716.</title>
        <authorList>
            <person name="Hosoyama A."/>
            <person name="Uohara A."/>
            <person name="Ohji S."/>
            <person name="Ichikawa N."/>
        </authorList>
    </citation>
    <scope>NUCLEOTIDE SEQUENCE [LARGE SCALE GENOMIC DNA]</scope>
    <source>
        <strain evidence="4 8">NBRC 15716</strain>
    </source>
</reference>
<sequence length="145" mass="15786">MSSLDDLYRRVIMDHYQKPRNRGKLEESDGLIVNLNNPTCGDSISLSLKVEDGKVVDAKFLGEGCSISMSSASMMTDAVKGKPVAEALELSQKFSDMMQGKEIDDSIDLGDIEALSGVAKFPARIKCATLAWKALEQGVKQAEQE</sequence>
<evidence type="ECO:0000313" key="6">
    <source>
        <dbReference type="Proteomes" id="UP000035218"/>
    </source>
</evidence>
<organism evidence="3 7">
    <name type="scientific">Brevibacillus formosus</name>
    <dbReference type="NCBI Taxonomy" id="54913"/>
    <lineage>
        <taxon>Bacteria</taxon>
        <taxon>Bacillati</taxon>
        <taxon>Bacillota</taxon>
        <taxon>Bacilli</taxon>
        <taxon>Bacillales</taxon>
        <taxon>Paenibacillaceae</taxon>
        <taxon>Brevibacillus</taxon>
    </lineage>
</organism>
<evidence type="ECO:0000313" key="8">
    <source>
        <dbReference type="Proteomes" id="UP000319498"/>
    </source>
</evidence>
<dbReference type="NCBIfam" id="TIGR01994">
    <property type="entry name" value="SUF_scaf_2"/>
    <property type="match status" value="1"/>
</dbReference>
<dbReference type="AlphaFoldDB" id="A0A0H0SEY6"/>
<dbReference type="Gene3D" id="3.90.1010.10">
    <property type="match status" value="1"/>
</dbReference>